<evidence type="ECO:0000313" key="2">
    <source>
        <dbReference type="Proteomes" id="UP000657574"/>
    </source>
</evidence>
<organism evidence="1 2">
    <name type="scientific">Streptomyces brasiliensis</name>
    <dbReference type="NCBI Taxonomy" id="1954"/>
    <lineage>
        <taxon>Bacteria</taxon>
        <taxon>Bacillati</taxon>
        <taxon>Actinomycetota</taxon>
        <taxon>Actinomycetes</taxon>
        <taxon>Kitasatosporales</taxon>
        <taxon>Streptomycetaceae</taxon>
        <taxon>Streptomyces</taxon>
    </lineage>
</organism>
<sequence length="78" mass="8466">MYGAGHVMDAGNAYQLWDRSAFSGSGRSDQDLVDRDVLGLGDRVDDRAARCDSGRTVPEARTPALTLPVTEPRTAWSQ</sequence>
<reference evidence="1" key="1">
    <citation type="journal article" date="2014" name="Int. J. Syst. Evol. Microbiol.">
        <title>Complete genome sequence of Corynebacterium casei LMG S-19264T (=DSM 44701T), isolated from a smear-ripened cheese.</title>
        <authorList>
            <consortium name="US DOE Joint Genome Institute (JGI-PGF)"/>
            <person name="Walter F."/>
            <person name="Albersmeier A."/>
            <person name="Kalinowski J."/>
            <person name="Ruckert C."/>
        </authorList>
    </citation>
    <scope>NUCLEOTIDE SEQUENCE</scope>
    <source>
        <strain evidence="1">JCM 3086</strain>
    </source>
</reference>
<comment type="caution">
    <text evidence="1">The sequence shown here is derived from an EMBL/GenBank/DDBJ whole genome shotgun (WGS) entry which is preliminary data.</text>
</comment>
<keyword evidence="2" id="KW-1185">Reference proteome</keyword>
<name>A0A917UIY5_9ACTN</name>
<dbReference type="Proteomes" id="UP000657574">
    <property type="component" value="Unassembled WGS sequence"/>
</dbReference>
<accession>A0A917UIY5</accession>
<proteinExistence type="predicted"/>
<protein>
    <submittedName>
        <fullName evidence="1">Uncharacterized protein</fullName>
    </submittedName>
</protein>
<gene>
    <name evidence="1" type="ORF">GCM10010121_085040</name>
</gene>
<reference evidence="1" key="2">
    <citation type="submission" date="2020-09" db="EMBL/GenBank/DDBJ databases">
        <authorList>
            <person name="Sun Q."/>
            <person name="Ohkuma M."/>
        </authorList>
    </citation>
    <scope>NUCLEOTIDE SEQUENCE</scope>
    <source>
        <strain evidence="1">JCM 3086</strain>
    </source>
</reference>
<evidence type="ECO:0000313" key="1">
    <source>
        <dbReference type="EMBL" id="GGJ61467.1"/>
    </source>
</evidence>
<dbReference type="AlphaFoldDB" id="A0A917UIY5"/>
<dbReference type="EMBL" id="BMQA01000067">
    <property type="protein sequence ID" value="GGJ61467.1"/>
    <property type="molecule type" value="Genomic_DNA"/>
</dbReference>